<dbReference type="Proteomes" id="UP000011713">
    <property type="component" value="Unassembled WGS sequence"/>
</dbReference>
<dbReference type="AlphaFoldDB" id="M4C392"/>
<name>M4C392_HYAAE</name>
<evidence type="ECO:0000313" key="2">
    <source>
        <dbReference type="Proteomes" id="UP000011713"/>
    </source>
</evidence>
<dbReference type="HOGENOM" id="CLU_2488194_0_0_1"/>
<dbReference type="InParanoid" id="M4C392"/>
<sequence>MPRKWGGGSSWRRSTKAVKVARSSEILVEERSQAEWVFIRDNVKKNLFFRSCGYFIALAALASLKRAALAGVHTGRIGRLRSRRGHG</sequence>
<proteinExistence type="predicted"/>
<dbReference type="EnsemblProtists" id="HpaT813559">
    <property type="protein sequence ID" value="HpaP813559"/>
    <property type="gene ID" value="HpaG813559"/>
</dbReference>
<protein>
    <submittedName>
        <fullName evidence="1">Uncharacterized protein</fullName>
    </submittedName>
</protein>
<keyword evidence="2" id="KW-1185">Reference proteome</keyword>
<accession>M4C392</accession>
<organism evidence="1 2">
    <name type="scientific">Hyaloperonospora arabidopsidis (strain Emoy2)</name>
    <name type="common">Downy mildew agent</name>
    <name type="synonym">Peronospora arabidopsidis</name>
    <dbReference type="NCBI Taxonomy" id="559515"/>
    <lineage>
        <taxon>Eukaryota</taxon>
        <taxon>Sar</taxon>
        <taxon>Stramenopiles</taxon>
        <taxon>Oomycota</taxon>
        <taxon>Peronosporomycetes</taxon>
        <taxon>Peronosporales</taxon>
        <taxon>Peronosporaceae</taxon>
        <taxon>Hyaloperonospora</taxon>
    </lineage>
</organism>
<reference evidence="2" key="1">
    <citation type="journal article" date="2010" name="Science">
        <title>Signatures of adaptation to obligate biotrophy in the Hyaloperonospora arabidopsidis genome.</title>
        <authorList>
            <person name="Baxter L."/>
            <person name="Tripathy S."/>
            <person name="Ishaque N."/>
            <person name="Boot N."/>
            <person name="Cabral A."/>
            <person name="Kemen E."/>
            <person name="Thines M."/>
            <person name="Ah-Fong A."/>
            <person name="Anderson R."/>
            <person name="Badejoko W."/>
            <person name="Bittner-Eddy P."/>
            <person name="Boore J.L."/>
            <person name="Chibucos M.C."/>
            <person name="Coates M."/>
            <person name="Dehal P."/>
            <person name="Delehaunty K."/>
            <person name="Dong S."/>
            <person name="Downton P."/>
            <person name="Dumas B."/>
            <person name="Fabro G."/>
            <person name="Fronick C."/>
            <person name="Fuerstenberg S.I."/>
            <person name="Fulton L."/>
            <person name="Gaulin E."/>
            <person name="Govers F."/>
            <person name="Hughes L."/>
            <person name="Humphray S."/>
            <person name="Jiang R.H."/>
            <person name="Judelson H."/>
            <person name="Kamoun S."/>
            <person name="Kyung K."/>
            <person name="Meijer H."/>
            <person name="Minx P."/>
            <person name="Morris P."/>
            <person name="Nelson J."/>
            <person name="Phuntumart V."/>
            <person name="Qutob D."/>
            <person name="Rehmany A."/>
            <person name="Rougon-Cardoso A."/>
            <person name="Ryden P."/>
            <person name="Torto-Alalibo T."/>
            <person name="Studholme D."/>
            <person name="Wang Y."/>
            <person name="Win J."/>
            <person name="Wood J."/>
            <person name="Clifton S.W."/>
            <person name="Rogers J."/>
            <person name="Van den Ackerveken G."/>
            <person name="Jones J.D."/>
            <person name="McDowell J.M."/>
            <person name="Beynon J."/>
            <person name="Tyler B.M."/>
        </authorList>
    </citation>
    <scope>NUCLEOTIDE SEQUENCE [LARGE SCALE GENOMIC DNA]</scope>
    <source>
        <strain evidence="2">Emoy2</strain>
    </source>
</reference>
<dbReference type="VEuPathDB" id="FungiDB:HpaG813559"/>
<dbReference type="EMBL" id="JH598155">
    <property type="status" value="NOT_ANNOTATED_CDS"/>
    <property type="molecule type" value="Genomic_DNA"/>
</dbReference>
<evidence type="ECO:0000313" key="1">
    <source>
        <dbReference type="EnsemblProtists" id="HpaP813559"/>
    </source>
</evidence>
<reference evidence="1" key="2">
    <citation type="submission" date="2015-06" db="UniProtKB">
        <authorList>
            <consortium name="EnsemblProtists"/>
        </authorList>
    </citation>
    <scope>IDENTIFICATION</scope>
    <source>
        <strain evidence="1">Emoy2</strain>
    </source>
</reference>